<protein>
    <submittedName>
        <fullName evidence="1">Uncharacterized protein</fullName>
    </submittedName>
</protein>
<proteinExistence type="predicted"/>
<evidence type="ECO:0000313" key="2">
    <source>
        <dbReference type="Proteomes" id="UP000828390"/>
    </source>
</evidence>
<gene>
    <name evidence="1" type="ORF">DPMN_072710</name>
</gene>
<dbReference type="AlphaFoldDB" id="A0A9D4HC39"/>
<organism evidence="1 2">
    <name type="scientific">Dreissena polymorpha</name>
    <name type="common">Zebra mussel</name>
    <name type="synonym">Mytilus polymorpha</name>
    <dbReference type="NCBI Taxonomy" id="45954"/>
    <lineage>
        <taxon>Eukaryota</taxon>
        <taxon>Metazoa</taxon>
        <taxon>Spiralia</taxon>
        <taxon>Lophotrochozoa</taxon>
        <taxon>Mollusca</taxon>
        <taxon>Bivalvia</taxon>
        <taxon>Autobranchia</taxon>
        <taxon>Heteroconchia</taxon>
        <taxon>Euheterodonta</taxon>
        <taxon>Imparidentia</taxon>
        <taxon>Neoheterodontei</taxon>
        <taxon>Myida</taxon>
        <taxon>Dreissenoidea</taxon>
        <taxon>Dreissenidae</taxon>
        <taxon>Dreissena</taxon>
    </lineage>
</organism>
<dbReference type="EMBL" id="JAIWYP010000014">
    <property type="protein sequence ID" value="KAH3712948.1"/>
    <property type="molecule type" value="Genomic_DNA"/>
</dbReference>
<evidence type="ECO:0000313" key="1">
    <source>
        <dbReference type="EMBL" id="KAH3712948.1"/>
    </source>
</evidence>
<accession>A0A9D4HC39</accession>
<keyword evidence="2" id="KW-1185">Reference proteome</keyword>
<reference evidence="1" key="1">
    <citation type="journal article" date="2019" name="bioRxiv">
        <title>The Genome of the Zebra Mussel, Dreissena polymorpha: A Resource for Invasive Species Research.</title>
        <authorList>
            <person name="McCartney M.A."/>
            <person name="Auch B."/>
            <person name="Kono T."/>
            <person name="Mallez S."/>
            <person name="Zhang Y."/>
            <person name="Obille A."/>
            <person name="Becker A."/>
            <person name="Abrahante J.E."/>
            <person name="Garbe J."/>
            <person name="Badalamenti J.P."/>
            <person name="Herman A."/>
            <person name="Mangelson H."/>
            <person name="Liachko I."/>
            <person name="Sullivan S."/>
            <person name="Sone E.D."/>
            <person name="Koren S."/>
            <person name="Silverstein K.A.T."/>
            <person name="Beckman K.B."/>
            <person name="Gohl D.M."/>
        </authorList>
    </citation>
    <scope>NUCLEOTIDE SEQUENCE</scope>
    <source>
        <strain evidence="1">Duluth1</strain>
        <tissue evidence="1">Whole animal</tissue>
    </source>
</reference>
<sequence>MRTNENNPVHNIRLIMPGFEDRHELFPFYPPFIENLKRYSELRFMDFLATNAHTVMTYVYKNGIPLGPSWLHIKIQRATM</sequence>
<dbReference type="Proteomes" id="UP000828390">
    <property type="component" value="Unassembled WGS sequence"/>
</dbReference>
<reference evidence="1" key="2">
    <citation type="submission" date="2020-11" db="EMBL/GenBank/DDBJ databases">
        <authorList>
            <person name="McCartney M.A."/>
            <person name="Auch B."/>
            <person name="Kono T."/>
            <person name="Mallez S."/>
            <person name="Becker A."/>
            <person name="Gohl D.M."/>
            <person name="Silverstein K.A.T."/>
            <person name="Koren S."/>
            <person name="Bechman K.B."/>
            <person name="Herman A."/>
            <person name="Abrahante J.E."/>
            <person name="Garbe J."/>
        </authorList>
    </citation>
    <scope>NUCLEOTIDE SEQUENCE</scope>
    <source>
        <strain evidence="1">Duluth1</strain>
        <tissue evidence="1">Whole animal</tissue>
    </source>
</reference>
<comment type="caution">
    <text evidence="1">The sequence shown here is derived from an EMBL/GenBank/DDBJ whole genome shotgun (WGS) entry which is preliminary data.</text>
</comment>
<name>A0A9D4HC39_DREPO</name>